<organism evidence="2 3">
    <name type="scientific">Profundicola chukchiensis</name>
    <dbReference type="NCBI Taxonomy" id="2961959"/>
    <lineage>
        <taxon>Bacteria</taxon>
        <taxon>Pseudomonadati</taxon>
        <taxon>Bacteroidota</taxon>
        <taxon>Flavobacteriia</taxon>
        <taxon>Flavobacteriales</taxon>
        <taxon>Weeksellaceae</taxon>
        <taxon>Profundicola</taxon>
    </lineage>
</organism>
<reference evidence="2" key="1">
    <citation type="submission" date="2022-07" db="EMBL/GenBank/DDBJ databases">
        <title>Description and genome-wide analysis of Profundicola chukchiensis gen. nov., sp. nov., marine bacteria isolated from bottom sediments of the Chukchi Sea.</title>
        <authorList>
            <person name="Romanenko L."/>
            <person name="Otstavnykh N."/>
            <person name="Kurilenko V."/>
            <person name="Eremeev V."/>
            <person name="Velansky P."/>
            <person name="Mikhailov V."/>
            <person name="Isaeva M."/>
        </authorList>
    </citation>
    <scope>NUCLEOTIDE SEQUENCE</scope>
    <source>
        <strain evidence="2">KMM 9713</strain>
    </source>
</reference>
<comment type="caution">
    <text evidence="2">The sequence shown here is derived from an EMBL/GenBank/DDBJ whole genome shotgun (WGS) entry which is preliminary data.</text>
</comment>
<dbReference type="RefSeq" id="WP_304420792.1">
    <property type="nucleotide sequence ID" value="NZ_JANCMU010000004.1"/>
</dbReference>
<accession>A0A9X4N0F0</accession>
<keyword evidence="1" id="KW-0812">Transmembrane</keyword>
<feature type="transmembrane region" description="Helical" evidence="1">
    <location>
        <begin position="12"/>
        <end position="35"/>
    </location>
</feature>
<feature type="transmembrane region" description="Helical" evidence="1">
    <location>
        <begin position="118"/>
        <end position="136"/>
    </location>
</feature>
<keyword evidence="3" id="KW-1185">Reference proteome</keyword>
<feature type="transmembrane region" description="Helical" evidence="1">
    <location>
        <begin position="88"/>
        <end position="106"/>
    </location>
</feature>
<keyword evidence="1" id="KW-1133">Transmembrane helix</keyword>
<sequence length="140" mass="16118">MIKEMLKLSLLGIVVGFILMIVLGLLNFLTGSPAYDILFNFYNVPVLNEFKPVWLVGYLFHFLICILSVIGLYYILKNWHLEKKDWPYILVYTMGSGTLICLTALSDQTPPFYDQVSWLFWAFAHGISGAAVVFMVRKWL</sequence>
<dbReference type="Proteomes" id="UP001152599">
    <property type="component" value="Unassembled WGS sequence"/>
</dbReference>
<evidence type="ECO:0000313" key="2">
    <source>
        <dbReference type="EMBL" id="MDG4946385.1"/>
    </source>
</evidence>
<keyword evidence="1" id="KW-0472">Membrane</keyword>
<dbReference type="EMBL" id="JANCMU010000004">
    <property type="protein sequence ID" value="MDG4946385.1"/>
    <property type="molecule type" value="Genomic_DNA"/>
</dbReference>
<name>A0A9X4N0F0_9FLAO</name>
<proteinExistence type="predicted"/>
<gene>
    <name evidence="2" type="ORF">NMK71_08160</name>
</gene>
<feature type="transmembrane region" description="Helical" evidence="1">
    <location>
        <begin position="55"/>
        <end position="76"/>
    </location>
</feature>
<dbReference type="AlphaFoldDB" id="A0A9X4N0F0"/>
<evidence type="ECO:0000256" key="1">
    <source>
        <dbReference type="SAM" id="Phobius"/>
    </source>
</evidence>
<evidence type="ECO:0000313" key="3">
    <source>
        <dbReference type="Proteomes" id="UP001152599"/>
    </source>
</evidence>
<protein>
    <submittedName>
        <fullName evidence="2">Uncharacterized protein</fullName>
    </submittedName>
</protein>